<sequence length="175" mass="18889">MKESNMQTQTFNISSNQQVQFYNYNYGGDTDRQTGSSTVQSRLPTGSNQGDGSDSRILKTPLTPLGWYGDLSGQIDTLTKDVNAVKGDVNNVSMKLDELQSGVTNISGKFAGVERNMGQINKNIDALKTQSSQSQKDLTAIRTSLGTLGPKVDQIQTTVDDIKKNCKTCSSGSGH</sequence>
<accession>A0ABX8UX68</accession>
<organism evidence="2 3">
    <name type="scientific">Paraburkholderia edwinii</name>
    <dbReference type="NCBI Taxonomy" id="2861782"/>
    <lineage>
        <taxon>Bacteria</taxon>
        <taxon>Pseudomonadati</taxon>
        <taxon>Pseudomonadota</taxon>
        <taxon>Betaproteobacteria</taxon>
        <taxon>Burkholderiales</taxon>
        <taxon>Burkholderiaceae</taxon>
        <taxon>Paraburkholderia</taxon>
    </lineage>
</organism>
<keyword evidence="3" id="KW-1185">Reference proteome</keyword>
<dbReference type="EMBL" id="CP080096">
    <property type="protein sequence ID" value="QYD71500.1"/>
    <property type="molecule type" value="Genomic_DNA"/>
</dbReference>
<evidence type="ECO:0000313" key="2">
    <source>
        <dbReference type="EMBL" id="QYD71500.1"/>
    </source>
</evidence>
<protein>
    <submittedName>
        <fullName evidence="2">Uncharacterized protein</fullName>
    </submittedName>
</protein>
<dbReference type="RefSeq" id="WP_219800929.1">
    <property type="nucleotide sequence ID" value="NZ_CP080096.1"/>
</dbReference>
<dbReference type="Gene3D" id="1.10.287.950">
    <property type="entry name" value="Methyl-accepting chemotaxis protein"/>
    <property type="match status" value="1"/>
</dbReference>
<evidence type="ECO:0000313" key="3">
    <source>
        <dbReference type="Proteomes" id="UP000826462"/>
    </source>
</evidence>
<proteinExistence type="predicted"/>
<dbReference type="Proteomes" id="UP000826462">
    <property type="component" value="Chromosome 2"/>
</dbReference>
<evidence type="ECO:0000256" key="1">
    <source>
        <dbReference type="SAM" id="MobiDB-lite"/>
    </source>
</evidence>
<feature type="region of interest" description="Disordered" evidence="1">
    <location>
        <begin position="24"/>
        <end position="57"/>
    </location>
</feature>
<gene>
    <name evidence="2" type="ORF">KZJ38_31280</name>
</gene>
<name>A0ABX8UX68_9BURK</name>
<reference evidence="2 3" key="1">
    <citation type="submission" date="2021-07" db="EMBL/GenBank/DDBJ databases">
        <title>Paraburkholderia edwinii protects Aspergillus sp. from phenazines by acting as a toxin sponge.</title>
        <authorList>
            <person name="Dahlstrom K.M."/>
            <person name="Newman D.K."/>
        </authorList>
    </citation>
    <scope>NUCLEOTIDE SEQUENCE [LARGE SCALE GENOMIC DNA]</scope>
    <source>
        <strain evidence="2 3">Pe01</strain>
    </source>
</reference>
<feature type="compositionally biased region" description="Polar residues" evidence="1">
    <location>
        <begin position="33"/>
        <end position="52"/>
    </location>
</feature>